<evidence type="ECO:0000313" key="1">
    <source>
        <dbReference type="EMBL" id="WNO29933.1"/>
    </source>
</evidence>
<name>A0AA96KRC5_9CAUD</name>
<proteinExistence type="predicted"/>
<protein>
    <submittedName>
        <fullName evidence="1">Uncharacterized protein</fullName>
    </submittedName>
</protein>
<organism evidence="1">
    <name type="scientific">Bacillus phage SDFMU_Pbc</name>
    <dbReference type="NCBI Taxonomy" id="3076135"/>
    <lineage>
        <taxon>Viruses</taxon>
        <taxon>Duplodnaviria</taxon>
        <taxon>Heunggongvirae</taxon>
        <taxon>Uroviricota</taxon>
        <taxon>Caudoviricetes</taxon>
        <taxon>Herelleviridae</taxon>
        <taxon>Bastillevirinae</taxon>
        <taxon>Agatevirus</taxon>
        <taxon>Agatevirus agate</taxon>
    </lineage>
</organism>
<reference evidence="1" key="1">
    <citation type="submission" date="2023-04" db="EMBL/GenBank/DDBJ databases">
        <authorList>
            <person name="Zhang X."/>
        </authorList>
    </citation>
    <scope>NUCLEOTIDE SEQUENCE</scope>
</reference>
<sequence length="268" mass="31177">MLGSFDHLEGRPMTGMYFSEVISVDGHSLQHKDSRYSLQYVVHMPQEGKEGCVELQVKYEGVTEMCHFFYKEDLNYMENLVITLTQALWNTEYSYDSIRKFNQDIVRNMEIGGAYQSTTNTSCDRSYLYYIFIDEEGEKYLQMLLSEYPKGGKITWSICVEFDEHTSKNTSFFLRMLEDLRTVTRTSTRGMYRVVFTTTEEADKASKQKSFVAWRQENIVTSIVLYVPIAAVQAETKTGRLNVVGDPTIKKLCDLRGFRDQEDKHEFV</sequence>
<dbReference type="EMBL" id="OQ884030">
    <property type="protein sequence ID" value="WNO29933.1"/>
    <property type="molecule type" value="Genomic_DNA"/>
</dbReference>
<accession>A0AA96KRC5</accession>